<proteinExistence type="predicted"/>
<evidence type="ECO:0000313" key="2">
    <source>
        <dbReference type="EMBL" id="KAK3949507.1"/>
    </source>
</evidence>
<dbReference type="Proteomes" id="UP001303222">
    <property type="component" value="Unassembled WGS sequence"/>
</dbReference>
<keyword evidence="1" id="KW-0732">Signal</keyword>
<evidence type="ECO:0000256" key="1">
    <source>
        <dbReference type="SAM" id="SignalP"/>
    </source>
</evidence>
<reference evidence="2" key="2">
    <citation type="submission" date="2023-06" db="EMBL/GenBank/DDBJ databases">
        <authorList>
            <consortium name="Lawrence Berkeley National Laboratory"/>
            <person name="Mondo S.J."/>
            <person name="Hensen N."/>
            <person name="Bonometti L."/>
            <person name="Westerberg I."/>
            <person name="Brannstrom I.O."/>
            <person name="Guillou S."/>
            <person name="Cros-Aarteil S."/>
            <person name="Calhoun S."/>
            <person name="Haridas S."/>
            <person name="Kuo A."/>
            <person name="Pangilinan J."/>
            <person name="Riley R."/>
            <person name="Labutti K."/>
            <person name="Andreopoulos B."/>
            <person name="Lipzen A."/>
            <person name="Chen C."/>
            <person name="Yanf M."/>
            <person name="Daum C."/>
            <person name="Ng V."/>
            <person name="Clum A."/>
            <person name="Steindorff A."/>
            <person name="Ohm R."/>
            <person name="Martin F."/>
            <person name="Silar P."/>
            <person name="Natvig D."/>
            <person name="Lalanne C."/>
            <person name="Gautier V."/>
            <person name="Ament-Velasquez S.L."/>
            <person name="Kruys A."/>
            <person name="Hutchinson M.I."/>
            <person name="Powell A.J."/>
            <person name="Barry K."/>
            <person name="Miller A.N."/>
            <person name="Grigoriev I.V."/>
            <person name="Debuchy R."/>
            <person name="Gladieux P."/>
            <person name="Thoren M.H."/>
            <person name="Johannesson H."/>
        </authorList>
    </citation>
    <scope>NUCLEOTIDE SEQUENCE</scope>
    <source>
        <strain evidence="2">CBS 626.80</strain>
    </source>
</reference>
<evidence type="ECO:0008006" key="4">
    <source>
        <dbReference type="Google" id="ProtNLM"/>
    </source>
</evidence>
<gene>
    <name evidence="2" type="ORF">QBC32DRAFT_35144</name>
</gene>
<protein>
    <recommendedName>
        <fullName evidence="4">Secreted protein</fullName>
    </recommendedName>
</protein>
<dbReference type="AlphaFoldDB" id="A0AAN6NP94"/>
<keyword evidence="3" id="KW-1185">Reference proteome</keyword>
<feature type="signal peptide" evidence="1">
    <location>
        <begin position="1"/>
        <end position="23"/>
    </location>
</feature>
<accession>A0AAN6NP94</accession>
<feature type="chain" id="PRO_5042962014" description="Secreted protein" evidence="1">
    <location>
        <begin position="24"/>
        <end position="87"/>
    </location>
</feature>
<organism evidence="2 3">
    <name type="scientific">Pseudoneurospora amorphoporcata</name>
    <dbReference type="NCBI Taxonomy" id="241081"/>
    <lineage>
        <taxon>Eukaryota</taxon>
        <taxon>Fungi</taxon>
        <taxon>Dikarya</taxon>
        <taxon>Ascomycota</taxon>
        <taxon>Pezizomycotina</taxon>
        <taxon>Sordariomycetes</taxon>
        <taxon>Sordariomycetidae</taxon>
        <taxon>Sordariales</taxon>
        <taxon>Sordariaceae</taxon>
        <taxon>Pseudoneurospora</taxon>
    </lineage>
</organism>
<sequence>MRTASTICSLSSFRVLFPGLCEGTGVMMDTAGVHRITACETYKIAAESPGSRPSWISTTVGQTVLRQGGTNSFEDARLPDCCGEDKG</sequence>
<dbReference type="EMBL" id="MU859211">
    <property type="protein sequence ID" value="KAK3949507.1"/>
    <property type="molecule type" value="Genomic_DNA"/>
</dbReference>
<comment type="caution">
    <text evidence="2">The sequence shown here is derived from an EMBL/GenBank/DDBJ whole genome shotgun (WGS) entry which is preliminary data.</text>
</comment>
<reference evidence="2" key="1">
    <citation type="journal article" date="2023" name="Mol. Phylogenet. Evol.">
        <title>Genome-scale phylogeny and comparative genomics of the fungal order Sordariales.</title>
        <authorList>
            <person name="Hensen N."/>
            <person name="Bonometti L."/>
            <person name="Westerberg I."/>
            <person name="Brannstrom I.O."/>
            <person name="Guillou S."/>
            <person name="Cros-Aarteil S."/>
            <person name="Calhoun S."/>
            <person name="Haridas S."/>
            <person name="Kuo A."/>
            <person name="Mondo S."/>
            <person name="Pangilinan J."/>
            <person name="Riley R."/>
            <person name="LaButti K."/>
            <person name="Andreopoulos B."/>
            <person name="Lipzen A."/>
            <person name="Chen C."/>
            <person name="Yan M."/>
            <person name="Daum C."/>
            <person name="Ng V."/>
            <person name="Clum A."/>
            <person name="Steindorff A."/>
            <person name="Ohm R.A."/>
            <person name="Martin F."/>
            <person name="Silar P."/>
            <person name="Natvig D.O."/>
            <person name="Lalanne C."/>
            <person name="Gautier V."/>
            <person name="Ament-Velasquez S.L."/>
            <person name="Kruys A."/>
            <person name="Hutchinson M.I."/>
            <person name="Powell A.J."/>
            <person name="Barry K."/>
            <person name="Miller A.N."/>
            <person name="Grigoriev I.V."/>
            <person name="Debuchy R."/>
            <person name="Gladieux P."/>
            <person name="Hiltunen Thoren M."/>
            <person name="Johannesson H."/>
        </authorList>
    </citation>
    <scope>NUCLEOTIDE SEQUENCE</scope>
    <source>
        <strain evidence="2">CBS 626.80</strain>
    </source>
</reference>
<evidence type="ECO:0000313" key="3">
    <source>
        <dbReference type="Proteomes" id="UP001303222"/>
    </source>
</evidence>
<name>A0AAN6NP94_9PEZI</name>